<protein>
    <submittedName>
        <fullName evidence="2">Uncharacterized protein</fullName>
    </submittedName>
</protein>
<dbReference type="RefSeq" id="WP_138659680.1">
    <property type="nucleotide sequence ID" value="NZ_VATY01000005.1"/>
</dbReference>
<reference evidence="2 3" key="1">
    <citation type="submission" date="2019-05" db="EMBL/GenBank/DDBJ databases">
        <authorList>
            <person name="Zhang J.-Y."/>
            <person name="Feg X."/>
            <person name="Du Z.-J."/>
        </authorList>
    </citation>
    <scope>NUCLEOTIDE SEQUENCE [LARGE SCALE GENOMIC DNA]</scope>
    <source>
        <strain evidence="2 3">RZ26</strain>
    </source>
</reference>
<proteinExistence type="predicted"/>
<keyword evidence="1" id="KW-1133">Transmembrane helix</keyword>
<sequence length="190" mass="21903">MIYLIAAVIFLVVCLVFAFLGALLYLIYKPFKKWLLDNGKLSPKNSQIINKSFIALLLSLSIYFTWTAFFPSDDFYEEEFEQNTGMDFPKSGVIIATDSGYPDLHGDYSASAMVDMDKNEFEKLKLQLSSQVEFQIDTTKQNIGITMGYRKMVKNINEEDIDVVYYHNGKEWFKIAFLKNGKTIIFERSS</sequence>
<feature type="transmembrane region" description="Helical" evidence="1">
    <location>
        <begin position="6"/>
        <end position="28"/>
    </location>
</feature>
<feature type="transmembrane region" description="Helical" evidence="1">
    <location>
        <begin position="48"/>
        <end position="66"/>
    </location>
</feature>
<evidence type="ECO:0000313" key="2">
    <source>
        <dbReference type="EMBL" id="TMM53220.1"/>
    </source>
</evidence>
<keyword evidence="1" id="KW-0812">Transmembrane</keyword>
<name>A0A5S3PGF7_9FLAO</name>
<accession>A0A5S3PGF7</accession>
<evidence type="ECO:0000313" key="3">
    <source>
        <dbReference type="Proteomes" id="UP000310314"/>
    </source>
</evidence>
<keyword evidence="3" id="KW-1185">Reference proteome</keyword>
<dbReference type="EMBL" id="VATY01000005">
    <property type="protein sequence ID" value="TMM53220.1"/>
    <property type="molecule type" value="Genomic_DNA"/>
</dbReference>
<keyword evidence="1" id="KW-0472">Membrane</keyword>
<dbReference type="Proteomes" id="UP000310314">
    <property type="component" value="Unassembled WGS sequence"/>
</dbReference>
<organism evidence="2 3">
    <name type="scientific">Maribacter algarum</name>
    <name type="common">ex Zhang et al. 2020</name>
    <dbReference type="NCBI Taxonomy" id="2578118"/>
    <lineage>
        <taxon>Bacteria</taxon>
        <taxon>Pseudomonadati</taxon>
        <taxon>Bacteroidota</taxon>
        <taxon>Flavobacteriia</taxon>
        <taxon>Flavobacteriales</taxon>
        <taxon>Flavobacteriaceae</taxon>
        <taxon>Maribacter</taxon>
    </lineage>
</organism>
<evidence type="ECO:0000256" key="1">
    <source>
        <dbReference type="SAM" id="Phobius"/>
    </source>
</evidence>
<gene>
    <name evidence="2" type="ORF">FEE95_19320</name>
</gene>
<comment type="caution">
    <text evidence="2">The sequence shown here is derived from an EMBL/GenBank/DDBJ whole genome shotgun (WGS) entry which is preliminary data.</text>
</comment>
<dbReference type="OrthoDB" id="1377073at2"/>
<dbReference type="AlphaFoldDB" id="A0A5S3PGF7"/>